<comment type="caution">
    <text evidence="2">The sequence shown here is derived from an EMBL/GenBank/DDBJ whole genome shotgun (WGS) entry which is preliminary data.</text>
</comment>
<protein>
    <recommendedName>
        <fullName evidence="4">Ig-like domain-containing protein</fullName>
    </recommendedName>
</protein>
<evidence type="ECO:0000256" key="1">
    <source>
        <dbReference type="SAM" id="SignalP"/>
    </source>
</evidence>
<dbReference type="EMBL" id="MRZV01000666">
    <property type="protein sequence ID" value="PIK46097.1"/>
    <property type="molecule type" value="Genomic_DNA"/>
</dbReference>
<evidence type="ECO:0000313" key="2">
    <source>
        <dbReference type="EMBL" id="PIK46097.1"/>
    </source>
</evidence>
<keyword evidence="3" id="KW-1185">Reference proteome</keyword>
<accession>A0A2G8KDL2</accession>
<evidence type="ECO:0008006" key="4">
    <source>
        <dbReference type="Google" id="ProtNLM"/>
    </source>
</evidence>
<dbReference type="AlphaFoldDB" id="A0A2G8KDL2"/>
<evidence type="ECO:0000313" key="3">
    <source>
        <dbReference type="Proteomes" id="UP000230750"/>
    </source>
</evidence>
<gene>
    <name evidence="2" type="ORF">BSL78_17036</name>
</gene>
<dbReference type="Proteomes" id="UP000230750">
    <property type="component" value="Unassembled WGS sequence"/>
</dbReference>
<keyword evidence="1" id="KW-0732">Signal</keyword>
<name>A0A2G8KDL2_STIJA</name>
<dbReference type="OrthoDB" id="10587191at2759"/>
<feature type="signal peptide" evidence="1">
    <location>
        <begin position="1"/>
        <end position="27"/>
    </location>
</feature>
<sequence length="269" mass="30000">MKHLIYEMPMILGSLTILLALFTVAEGNGCEDQQIVEIGRRSILNCSFSEGFVGVLWYNSTNFEDDPPILVFQHSEKSGQGYASGEFDILPSGSLIINDVSIMHETVFWFLKSSISKIRKMAFVKVITYVKPSATFAVIRECNGKQHCFLGSSNISSLLNCYVNNARPKIKLFWIDPFHEEDKNVTKEHSTDDNGLTFSSAATTEYLPSKKYFLSLLACSATDPLMLLREDISLVLIQNEAKFVGNMETLKLYFEVGTVASLTCPSGSE</sequence>
<proteinExistence type="predicted"/>
<feature type="chain" id="PRO_5013627661" description="Ig-like domain-containing protein" evidence="1">
    <location>
        <begin position="28"/>
        <end position="269"/>
    </location>
</feature>
<organism evidence="2 3">
    <name type="scientific">Stichopus japonicus</name>
    <name type="common">Sea cucumber</name>
    <dbReference type="NCBI Taxonomy" id="307972"/>
    <lineage>
        <taxon>Eukaryota</taxon>
        <taxon>Metazoa</taxon>
        <taxon>Echinodermata</taxon>
        <taxon>Eleutherozoa</taxon>
        <taxon>Echinozoa</taxon>
        <taxon>Holothuroidea</taxon>
        <taxon>Aspidochirotacea</taxon>
        <taxon>Aspidochirotida</taxon>
        <taxon>Stichopodidae</taxon>
        <taxon>Apostichopus</taxon>
    </lineage>
</organism>
<reference evidence="2 3" key="1">
    <citation type="journal article" date="2017" name="PLoS Biol.">
        <title>The sea cucumber genome provides insights into morphological evolution and visceral regeneration.</title>
        <authorList>
            <person name="Zhang X."/>
            <person name="Sun L."/>
            <person name="Yuan J."/>
            <person name="Sun Y."/>
            <person name="Gao Y."/>
            <person name="Zhang L."/>
            <person name="Li S."/>
            <person name="Dai H."/>
            <person name="Hamel J.F."/>
            <person name="Liu C."/>
            <person name="Yu Y."/>
            <person name="Liu S."/>
            <person name="Lin W."/>
            <person name="Guo K."/>
            <person name="Jin S."/>
            <person name="Xu P."/>
            <person name="Storey K.B."/>
            <person name="Huan P."/>
            <person name="Zhang T."/>
            <person name="Zhou Y."/>
            <person name="Zhang J."/>
            <person name="Lin C."/>
            <person name="Li X."/>
            <person name="Xing L."/>
            <person name="Huo D."/>
            <person name="Sun M."/>
            <person name="Wang L."/>
            <person name="Mercier A."/>
            <person name="Li F."/>
            <person name="Yang H."/>
            <person name="Xiang J."/>
        </authorList>
    </citation>
    <scope>NUCLEOTIDE SEQUENCE [LARGE SCALE GENOMIC DNA]</scope>
    <source>
        <strain evidence="2">Shaxun</strain>
        <tissue evidence="2">Muscle</tissue>
    </source>
</reference>